<reference evidence="1 2" key="1">
    <citation type="submission" date="2013-07" db="EMBL/GenBank/DDBJ databases">
        <title>Completed genome of Sphingomonas sanxanigenens NX02.</title>
        <authorList>
            <person name="Ma T."/>
            <person name="Huang H."/>
            <person name="Wu M."/>
            <person name="Li X."/>
            <person name="Li G."/>
        </authorList>
    </citation>
    <scope>NUCLEOTIDE SEQUENCE [LARGE SCALE GENOMIC DNA]</scope>
    <source>
        <strain evidence="1 2">NX02</strain>
    </source>
</reference>
<evidence type="ECO:0000313" key="2">
    <source>
        <dbReference type="Proteomes" id="UP000018851"/>
    </source>
</evidence>
<dbReference type="Proteomes" id="UP000018851">
    <property type="component" value="Chromosome"/>
</dbReference>
<protein>
    <submittedName>
        <fullName evidence="1">Uncharacterized protein</fullName>
    </submittedName>
</protein>
<dbReference type="KEGG" id="ssan:NX02_24105"/>
<name>W0AEU8_9SPHN</name>
<proteinExistence type="predicted"/>
<keyword evidence="2" id="KW-1185">Reference proteome</keyword>
<dbReference type="AlphaFoldDB" id="W0AEU8"/>
<dbReference type="HOGENOM" id="CLU_3030103_0_0_5"/>
<dbReference type="EMBL" id="CP006644">
    <property type="protein sequence ID" value="AHE56429.1"/>
    <property type="molecule type" value="Genomic_DNA"/>
</dbReference>
<evidence type="ECO:0000313" key="1">
    <source>
        <dbReference type="EMBL" id="AHE56429.1"/>
    </source>
</evidence>
<sequence>MPAASSSIARRSVGLAEMIAPMRFWLTSAGLCAPVAASAKISATSLARTSRPLTR</sequence>
<accession>W0AEU8</accession>
<organism evidence="1 2">
    <name type="scientific">Sphingomonas sanxanigenens DSM 19645 = NX02</name>
    <dbReference type="NCBI Taxonomy" id="1123269"/>
    <lineage>
        <taxon>Bacteria</taxon>
        <taxon>Pseudomonadati</taxon>
        <taxon>Pseudomonadota</taxon>
        <taxon>Alphaproteobacteria</taxon>
        <taxon>Sphingomonadales</taxon>
        <taxon>Sphingomonadaceae</taxon>
        <taxon>Sphingomonas</taxon>
    </lineage>
</organism>
<gene>
    <name evidence="1" type="ORF">NX02_24105</name>
</gene>